<reference evidence="1 2" key="1">
    <citation type="submission" date="2015-11" db="EMBL/GenBank/DDBJ databases">
        <title>Draft Genome Sequence of the Strain BR 10423 (Rhizobium sp.) isolated from nodules of Mimosa pudica.</title>
        <authorList>
            <person name="Barauna A.C."/>
            <person name="Zilli J.E."/>
            <person name="Simoes-Araujo J.L."/>
            <person name="Reis V.M."/>
            <person name="James E.K."/>
            <person name="Reis F.B.Jr."/>
            <person name="Rouws L.F."/>
            <person name="Passos S.R."/>
            <person name="Gois S.R."/>
        </authorList>
    </citation>
    <scope>NUCLEOTIDE SEQUENCE [LARGE SCALE GENOMIC DNA]</scope>
    <source>
        <strain evidence="1 2">BR10423</strain>
    </source>
</reference>
<sequence>MIFQYIPEITKSQKSQRERKASQSGANSLNVFEGIEDRFAQGGREAGGAIEQSGSKAGNALAAKLSAAGDQFAASIAGRILEAIDRCRRTTASETAAGRPVGRCRLRHSFPEALVQVDIDNQVL</sequence>
<comment type="caution">
    <text evidence="1">The sequence shown here is derived from an EMBL/GenBank/DDBJ whole genome shotgun (WGS) entry which is preliminary data.</text>
</comment>
<dbReference type="AlphaFoldDB" id="A0A109K3H1"/>
<protein>
    <submittedName>
        <fullName evidence="1">Uncharacterized protein</fullName>
    </submittedName>
</protein>
<dbReference type="EMBL" id="LNCD01000003">
    <property type="protein sequence ID" value="KWV59933.1"/>
    <property type="molecule type" value="Genomic_DNA"/>
</dbReference>
<name>A0A109K3H1_9HYPH</name>
<keyword evidence="2" id="KW-1185">Reference proteome</keyword>
<accession>A0A109K3H1</accession>
<gene>
    <name evidence="1" type="ORF">AS026_26900</name>
</gene>
<dbReference type="RefSeq" id="WP_062368339.1">
    <property type="nucleotide sequence ID" value="NZ_LNCD01000003.1"/>
</dbReference>
<organism evidence="1 2">
    <name type="scientific">Rhizobium altiplani</name>
    <dbReference type="NCBI Taxonomy" id="1864509"/>
    <lineage>
        <taxon>Bacteria</taxon>
        <taxon>Pseudomonadati</taxon>
        <taxon>Pseudomonadota</taxon>
        <taxon>Alphaproteobacteria</taxon>
        <taxon>Hyphomicrobiales</taxon>
        <taxon>Rhizobiaceae</taxon>
        <taxon>Rhizobium/Agrobacterium group</taxon>
        <taxon>Rhizobium</taxon>
    </lineage>
</organism>
<dbReference type="Proteomes" id="UP000068164">
    <property type="component" value="Unassembled WGS sequence"/>
</dbReference>
<proteinExistence type="predicted"/>
<evidence type="ECO:0000313" key="2">
    <source>
        <dbReference type="Proteomes" id="UP000068164"/>
    </source>
</evidence>
<evidence type="ECO:0000313" key="1">
    <source>
        <dbReference type="EMBL" id="KWV59933.1"/>
    </source>
</evidence>